<dbReference type="KEGG" id="psl:Psta_0590"/>
<evidence type="ECO:0000313" key="15">
    <source>
        <dbReference type="EMBL" id="ADB15277.1"/>
    </source>
</evidence>
<dbReference type="GO" id="GO:0016020">
    <property type="term" value="C:membrane"/>
    <property type="evidence" value="ECO:0007669"/>
    <property type="project" value="UniProtKB-SubCell"/>
</dbReference>
<evidence type="ECO:0000256" key="8">
    <source>
        <dbReference type="ARBA" id="ARBA00023004"/>
    </source>
</evidence>
<name>D2R4C9_PIRSD</name>
<evidence type="ECO:0000256" key="10">
    <source>
        <dbReference type="ARBA" id="ARBA00023136"/>
    </source>
</evidence>
<evidence type="ECO:0000256" key="4">
    <source>
        <dbReference type="ARBA" id="ARBA00022692"/>
    </source>
</evidence>
<keyword evidence="3" id="KW-0444">Lipid biosynthesis</keyword>
<evidence type="ECO:0000256" key="6">
    <source>
        <dbReference type="ARBA" id="ARBA00022989"/>
    </source>
</evidence>
<accession>D2R4C9</accession>
<evidence type="ECO:0000256" key="3">
    <source>
        <dbReference type="ARBA" id="ARBA00022516"/>
    </source>
</evidence>
<sequence length="336" mass="38358">MATVTSENDLIDGVDTLSLPPKLRKLAIKRQKKKDAAVRERQERKQAEAPKKRDRIGERTSYNWAACTWLVLLHIGALAAPFYFSWAGLAAFFVMHWMTGSLGICMGFHRLLTHTGFKTYPIVKWTLAVIGGLAGEGSALDWVANHREHHAFSDKEGDPHSPHDGAWWSHAQWLTVTRPPAQHRAHLEKWVPDMLKDPGLVLISNLFLPIQFVSGAVFYGLGYLIGGHYMGMSFLVYGVVLRLVGVLHATWFVNSASHMFGYRNYETTDDSRNNWWVAIVAYGEGWHNNHHAYPRMAVHGHQWWEFDITYQAIRVLKFTGLAWDIVNYRRRGEKPA</sequence>
<feature type="region of interest" description="Disordered" evidence="12">
    <location>
        <begin position="30"/>
        <end position="54"/>
    </location>
</feature>
<dbReference type="STRING" id="530564.Psta_0590"/>
<evidence type="ECO:0000313" key="16">
    <source>
        <dbReference type="Proteomes" id="UP000001887"/>
    </source>
</evidence>
<dbReference type="EMBL" id="CP001848">
    <property type="protein sequence ID" value="ADB15277.1"/>
    <property type="molecule type" value="Genomic_DNA"/>
</dbReference>
<proteinExistence type="inferred from homology"/>
<dbReference type="Proteomes" id="UP000001887">
    <property type="component" value="Chromosome"/>
</dbReference>
<keyword evidence="8" id="KW-0408">Iron</keyword>
<feature type="transmembrane region" description="Helical" evidence="13">
    <location>
        <begin position="61"/>
        <end position="80"/>
    </location>
</feature>
<dbReference type="CDD" id="cd03505">
    <property type="entry name" value="Delta9-FADS-like"/>
    <property type="match status" value="1"/>
</dbReference>
<dbReference type="HOGENOM" id="CLU_027359_1_0_0"/>
<keyword evidence="11" id="KW-0275">Fatty acid biosynthesis</keyword>
<evidence type="ECO:0000256" key="2">
    <source>
        <dbReference type="ARBA" id="ARBA00008749"/>
    </source>
</evidence>
<reference evidence="15 16" key="1">
    <citation type="journal article" date="2009" name="Stand. Genomic Sci.">
        <title>Complete genome sequence of Pirellula staleyi type strain (ATCC 27377).</title>
        <authorList>
            <person name="Clum A."/>
            <person name="Tindall B.J."/>
            <person name="Sikorski J."/>
            <person name="Ivanova N."/>
            <person name="Mavrommatis K."/>
            <person name="Lucas S."/>
            <person name="Glavina del Rio T."/>
            <person name="Nolan M."/>
            <person name="Chen F."/>
            <person name="Tice H."/>
            <person name="Pitluck S."/>
            <person name="Cheng J.F."/>
            <person name="Chertkov O."/>
            <person name="Brettin T."/>
            <person name="Han C."/>
            <person name="Detter J.C."/>
            <person name="Kuske C."/>
            <person name="Bruce D."/>
            <person name="Goodwin L."/>
            <person name="Ovchinikova G."/>
            <person name="Pati A."/>
            <person name="Mikhailova N."/>
            <person name="Chen A."/>
            <person name="Palaniappan K."/>
            <person name="Land M."/>
            <person name="Hauser L."/>
            <person name="Chang Y.J."/>
            <person name="Jeffries C.D."/>
            <person name="Chain P."/>
            <person name="Rohde M."/>
            <person name="Goker M."/>
            <person name="Bristow J."/>
            <person name="Eisen J.A."/>
            <person name="Markowitz V."/>
            <person name="Hugenholtz P."/>
            <person name="Kyrpides N.C."/>
            <person name="Klenk H.P."/>
            <person name="Lapidus A."/>
        </authorList>
    </citation>
    <scope>NUCLEOTIDE SEQUENCE [LARGE SCALE GENOMIC DNA]</scope>
    <source>
        <strain evidence="16">ATCC 27377 / DSM 6068 / ICPB 4128</strain>
    </source>
</reference>
<feature type="transmembrane region" description="Helical" evidence="13">
    <location>
        <begin position="199"/>
        <end position="222"/>
    </location>
</feature>
<comment type="subcellular location">
    <subcellularLocation>
        <location evidence="1">Membrane</location>
        <topology evidence="1">Multi-pass membrane protein</topology>
    </subcellularLocation>
</comment>
<evidence type="ECO:0000256" key="5">
    <source>
        <dbReference type="ARBA" id="ARBA00022832"/>
    </source>
</evidence>
<evidence type="ECO:0000259" key="14">
    <source>
        <dbReference type="Pfam" id="PF00487"/>
    </source>
</evidence>
<gene>
    <name evidence="15" type="ordered locus">Psta_0590</name>
</gene>
<keyword evidence="5" id="KW-0276">Fatty acid metabolism</keyword>
<dbReference type="InterPro" id="IPR015876">
    <property type="entry name" value="Acyl-CoA_DS"/>
</dbReference>
<evidence type="ECO:0000256" key="12">
    <source>
        <dbReference type="SAM" id="MobiDB-lite"/>
    </source>
</evidence>
<keyword evidence="7 15" id="KW-0560">Oxidoreductase</keyword>
<keyword evidence="4 13" id="KW-0812">Transmembrane</keyword>
<evidence type="ECO:0000256" key="9">
    <source>
        <dbReference type="ARBA" id="ARBA00023098"/>
    </source>
</evidence>
<dbReference type="Pfam" id="PF00487">
    <property type="entry name" value="FA_desaturase"/>
    <property type="match status" value="1"/>
</dbReference>
<feature type="domain" description="Fatty acid desaturase" evidence="14">
    <location>
        <begin position="86"/>
        <end position="299"/>
    </location>
</feature>
<keyword evidence="16" id="KW-1185">Reference proteome</keyword>
<dbReference type="GO" id="GO:0006633">
    <property type="term" value="P:fatty acid biosynthetic process"/>
    <property type="evidence" value="ECO:0007669"/>
    <property type="project" value="UniProtKB-KW"/>
</dbReference>
<feature type="transmembrane region" description="Helical" evidence="13">
    <location>
        <begin position="234"/>
        <end position="253"/>
    </location>
</feature>
<dbReference type="GO" id="GO:0004768">
    <property type="term" value="F:stearoyl-CoA 9-desaturase activity"/>
    <property type="evidence" value="ECO:0007669"/>
    <property type="project" value="UniProtKB-EC"/>
</dbReference>
<dbReference type="InterPro" id="IPR005804">
    <property type="entry name" value="FA_desaturase_dom"/>
</dbReference>
<feature type="compositionally biased region" description="Basic and acidic residues" evidence="12">
    <location>
        <begin position="34"/>
        <end position="54"/>
    </location>
</feature>
<dbReference type="eggNOG" id="COG1398">
    <property type="taxonomic scope" value="Bacteria"/>
</dbReference>
<keyword evidence="6 13" id="KW-1133">Transmembrane helix</keyword>
<dbReference type="PRINTS" id="PR00075">
    <property type="entry name" value="FACDDSATRASE"/>
</dbReference>
<dbReference type="PANTHER" id="PTHR11351:SF31">
    <property type="entry name" value="DESATURASE 1, ISOFORM A-RELATED"/>
    <property type="match status" value="1"/>
</dbReference>
<keyword evidence="9" id="KW-0443">Lipid metabolism</keyword>
<comment type="similarity">
    <text evidence="2">Belongs to the fatty acid desaturase type 2 family.</text>
</comment>
<evidence type="ECO:0000256" key="11">
    <source>
        <dbReference type="ARBA" id="ARBA00023160"/>
    </source>
</evidence>
<dbReference type="OrthoDB" id="19906at2"/>
<dbReference type="PANTHER" id="PTHR11351">
    <property type="entry name" value="ACYL-COA DESATURASE"/>
    <property type="match status" value="1"/>
</dbReference>
<keyword evidence="10 13" id="KW-0472">Membrane</keyword>
<evidence type="ECO:0000256" key="13">
    <source>
        <dbReference type="SAM" id="Phobius"/>
    </source>
</evidence>
<organism evidence="15 16">
    <name type="scientific">Pirellula staleyi (strain ATCC 27377 / DSM 6068 / ICPB 4128)</name>
    <name type="common">Pirella staleyi</name>
    <dbReference type="NCBI Taxonomy" id="530564"/>
    <lineage>
        <taxon>Bacteria</taxon>
        <taxon>Pseudomonadati</taxon>
        <taxon>Planctomycetota</taxon>
        <taxon>Planctomycetia</taxon>
        <taxon>Pirellulales</taxon>
        <taxon>Pirellulaceae</taxon>
        <taxon>Pirellula</taxon>
    </lineage>
</organism>
<feature type="transmembrane region" description="Helical" evidence="13">
    <location>
        <begin position="86"/>
        <end position="108"/>
    </location>
</feature>
<protein>
    <submittedName>
        <fullName evidence="15">Stearoyl-CoA 9-desaturase</fullName>
        <ecNumber evidence="15">1.14.19.1</ecNumber>
    </submittedName>
</protein>
<dbReference type="AlphaFoldDB" id="D2R4C9"/>
<dbReference type="EC" id="1.14.19.1" evidence="15"/>
<evidence type="ECO:0000256" key="1">
    <source>
        <dbReference type="ARBA" id="ARBA00004141"/>
    </source>
</evidence>
<evidence type="ECO:0000256" key="7">
    <source>
        <dbReference type="ARBA" id="ARBA00023002"/>
    </source>
</evidence>